<evidence type="ECO:0000313" key="5">
    <source>
        <dbReference type="EMBL" id="ACB86370.1"/>
    </source>
</evidence>
<keyword evidence="2" id="KW-0378">Hydrolase</keyword>
<reference evidence="5 6" key="2">
    <citation type="journal article" date="2011" name="J. Bacteriol.">
        <title>Complete genome sequence of the anaerobic, halophilic alkalithermophile Natranaerobius thermophilus JW/NM-WN-LF.</title>
        <authorList>
            <person name="Zhao B."/>
            <person name="Mesbah N.M."/>
            <person name="Dalin E."/>
            <person name="Goodwin L."/>
            <person name="Nolan M."/>
            <person name="Pitluck S."/>
            <person name="Chertkov O."/>
            <person name="Brettin T.S."/>
            <person name="Han J."/>
            <person name="Larimer F.W."/>
            <person name="Land M.L."/>
            <person name="Hauser L."/>
            <person name="Kyrpides N."/>
            <person name="Wiegel J."/>
        </authorList>
    </citation>
    <scope>NUCLEOTIDE SEQUENCE [LARGE SCALE GENOMIC DNA]</scope>
    <source>
        <strain evidence="6">ATCC BAA-1301 / DSM 18059 / JW/NM-WN-LF</strain>
    </source>
</reference>
<protein>
    <submittedName>
        <fullName evidence="5">Peptidase S41</fullName>
    </submittedName>
</protein>
<dbReference type="PANTHER" id="PTHR32060">
    <property type="entry name" value="TAIL-SPECIFIC PROTEASE"/>
    <property type="match status" value="1"/>
</dbReference>
<dbReference type="CDD" id="cd07560">
    <property type="entry name" value="Peptidase_S41_CPP"/>
    <property type="match status" value="1"/>
</dbReference>
<name>B2A3E1_NATTJ</name>
<dbReference type="GO" id="GO:0006508">
    <property type="term" value="P:proteolysis"/>
    <property type="evidence" value="ECO:0007669"/>
    <property type="project" value="UniProtKB-KW"/>
</dbReference>
<gene>
    <name evidence="5" type="ordered locus">Nther_2822</name>
</gene>
<dbReference type="GO" id="GO:0030288">
    <property type="term" value="C:outer membrane-bounded periplasmic space"/>
    <property type="evidence" value="ECO:0007669"/>
    <property type="project" value="TreeGrafter"/>
</dbReference>
<dbReference type="EMBL" id="CP001034">
    <property type="protein sequence ID" value="ACB86370.1"/>
    <property type="molecule type" value="Genomic_DNA"/>
</dbReference>
<feature type="domain" description="Tail specific protease" evidence="4">
    <location>
        <begin position="88"/>
        <end position="290"/>
    </location>
</feature>
<proteinExistence type="predicted"/>
<dbReference type="Gene3D" id="3.90.226.10">
    <property type="entry name" value="2-enoyl-CoA Hydratase, Chain A, domain 1"/>
    <property type="match status" value="1"/>
</dbReference>
<evidence type="ECO:0000259" key="4">
    <source>
        <dbReference type="SMART" id="SM00245"/>
    </source>
</evidence>
<dbReference type="GO" id="GO:0008236">
    <property type="term" value="F:serine-type peptidase activity"/>
    <property type="evidence" value="ECO:0007669"/>
    <property type="project" value="UniProtKB-KW"/>
</dbReference>
<dbReference type="InParanoid" id="B2A3E1"/>
<evidence type="ECO:0000313" key="6">
    <source>
        <dbReference type="Proteomes" id="UP000001683"/>
    </source>
</evidence>
<sequence length="314" mass="35083">MAGFNKKTFLNYSLFIFAVLIALMIFIPEAYSASPGPEKLEENIDANPLIPDLTKEEELREKLVEEAVEILETYYVEEPPHDIQDAESLEELFEILDDPYTMYLSEKEKEEFAEYSGDPVNGKVIADSLGYIQIKEFSENSSEDFKQVIIELLEEDIQGWVVNLRGNPGGTVEDAGKILGHFVGEQDIVVAENYREQIICGSKATEPQLEKPAVFLVDRRSASAAEMFAYAIKNQNRGLVIGEKTFGKGTVQNLFPLSEGGGLLTTIYEVKTLDGKTIEGKGIEPHFDLTDIAIKTEILKTTKRSLIKDVLSDN</sequence>
<keyword evidence="6" id="KW-1185">Reference proteome</keyword>
<dbReference type="SUPFAM" id="SSF52096">
    <property type="entry name" value="ClpP/crotonase"/>
    <property type="match status" value="1"/>
</dbReference>
<dbReference type="InterPro" id="IPR029045">
    <property type="entry name" value="ClpP/crotonase-like_dom_sf"/>
</dbReference>
<keyword evidence="3" id="KW-0720">Serine protease</keyword>
<evidence type="ECO:0000256" key="1">
    <source>
        <dbReference type="ARBA" id="ARBA00022670"/>
    </source>
</evidence>
<dbReference type="InterPro" id="IPR005151">
    <property type="entry name" value="Tail-specific_protease"/>
</dbReference>
<dbReference type="AlphaFoldDB" id="B2A3E1"/>
<reference evidence="5 6" key="1">
    <citation type="submission" date="2008-04" db="EMBL/GenBank/DDBJ databases">
        <title>Complete sequence of chromosome of Natranaerobius thermophilus JW/NM-WN-LF.</title>
        <authorList>
            <consortium name="US DOE Joint Genome Institute"/>
            <person name="Copeland A."/>
            <person name="Lucas S."/>
            <person name="Lapidus A."/>
            <person name="Glavina del Rio T."/>
            <person name="Dalin E."/>
            <person name="Tice H."/>
            <person name="Bruce D."/>
            <person name="Goodwin L."/>
            <person name="Pitluck S."/>
            <person name="Chertkov O."/>
            <person name="Brettin T."/>
            <person name="Detter J.C."/>
            <person name="Han C."/>
            <person name="Kuske C.R."/>
            <person name="Schmutz J."/>
            <person name="Larimer F."/>
            <person name="Land M."/>
            <person name="Hauser L."/>
            <person name="Kyrpides N."/>
            <person name="Lykidis A."/>
            <person name="Mesbah N.M."/>
            <person name="Wiegel J."/>
        </authorList>
    </citation>
    <scope>NUCLEOTIDE SEQUENCE [LARGE SCALE GENOMIC DNA]</scope>
    <source>
        <strain evidence="6">ATCC BAA-1301 / DSM 18059 / JW/NM-WN-LF</strain>
    </source>
</reference>
<organism evidence="5 6">
    <name type="scientific">Natranaerobius thermophilus (strain ATCC BAA-1301 / DSM 18059 / JW/NM-WN-LF)</name>
    <dbReference type="NCBI Taxonomy" id="457570"/>
    <lineage>
        <taxon>Bacteria</taxon>
        <taxon>Bacillati</taxon>
        <taxon>Bacillota</taxon>
        <taxon>Clostridia</taxon>
        <taxon>Natranaerobiales</taxon>
        <taxon>Natranaerobiaceae</taxon>
        <taxon>Natranaerobius</taxon>
    </lineage>
</organism>
<dbReference type="GO" id="GO:0007165">
    <property type="term" value="P:signal transduction"/>
    <property type="evidence" value="ECO:0007669"/>
    <property type="project" value="TreeGrafter"/>
</dbReference>
<dbReference type="HOGENOM" id="CLU_885152_0_0_9"/>
<evidence type="ECO:0000256" key="3">
    <source>
        <dbReference type="ARBA" id="ARBA00022825"/>
    </source>
</evidence>
<accession>B2A3E1</accession>
<dbReference type="STRING" id="457570.Nther_2822"/>
<dbReference type="Pfam" id="PF03572">
    <property type="entry name" value="Peptidase_S41"/>
    <property type="match status" value="1"/>
</dbReference>
<dbReference type="Proteomes" id="UP000001683">
    <property type="component" value="Chromosome"/>
</dbReference>
<dbReference type="KEGG" id="nth:Nther_2822"/>
<dbReference type="SMART" id="SM00245">
    <property type="entry name" value="TSPc"/>
    <property type="match status" value="1"/>
</dbReference>
<dbReference type="InterPro" id="IPR004447">
    <property type="entry name" value="Peptidase_S41A"/>
</dbReference>
<evidence type="ECO:0000256" key="2">
    <source>
        <dbReference type="ARBA" id="ARBA00022801"/>
    </source>
</evidence>
<keyword evidence="1" id="KW-0645">Protease</keyword>
<dbReference type="eggNOG" id="COG0793">
    <property type="taxonomic scope" value="Bacteria"/>
</dbReference>
<dbReference type="PANTHER" id="PTHR32060:SF22">
    <property type="entry name" value="CARBOXYL-TERMINAL-PROCESSING PEPTIDASE 3, CHLOROPLASTIC"/>
    <property type="match status" value="1"/>
</dbReference>
<dbReference type="RefSeq" id="WP_012449203.1">
    <property type="nucleotide sequence ID" value="NC_010718.1"/>
</dbReference>
<dbReference type="GO" id="GO:0004175">
    <property type="term" value="F:endopeptidase activity"/>
    <property type="evidence" value="ECO:0007669"/>
    <property type="project" value="TreeGrafter"/>
</dbReference>
<dbReference type="OrthoDB" id="9812068at2"/>